<evidence type="ECO:0000313" key="2">
    <source>
        <dbReference type="Proteomes" id="UP000314985"/>
    </source>
</evidence>
<dbReference type="AlphaFoldDB" id="A0A4X1TQP2"/>
<evidence type="ECO:0000313" key="1">
    <source>
        <dbReference type="Ensembl" id="ENSSSCP00070017618.1"/>
    </source>
</evidence>
<protein>
    <submittedName>
        <fullName evidence="1">Uncharacterized protein</fullName>
    </submittedName>
</protein>
<organism evidence="1 2">
    <name type="scientific">Sus scrofa</name>
    <name type="common">Pig</name>
    <dbReference type="NCBI Taxonomy" id="9823"/>
    <lineage>
        <taxon>Eukaryota</taxon>
        <taxon>Metazoa</taxon>
        <taxon>Chordata</taxon>
        <taxon>Craniata</taxon>
        <taxon>Vertebrata</taxon>
        <taxon>Euteleostomi</taxon>
        <taxon>Mammalia</taxon>
        <taxon>Eutheria</taxon>
        <taxon>Laurasiatheria</taxon>
        <taxon>Artiodactyla</taxon>
        <taxon>Suina</taxon>
        <taxon>Suidae</taxon>
        <taxon>Sus</taxon>
    </lineage>
</organism>
<dbReference type="PANTHER" id="PTHR12286">
    <property type="entry name" value="SACCHAROPINE DEHYDROGENASE-LIKE OXIDOREDUCTASE"/>
    <property type="match status" value="1"/>
</dbReference>
<proteinExistence type="predicted"/>
<dbReference type="InterPro" id="IPR051276">
    <property type="entry name" value="Saccharopine_DH-like_oxidrdct"/>
</dbReference>
<dbReference type="Proteomes" id="UP000314985">
    <property type="component" value="Unassembled WGS sequence"/>
</dbReference>
<reference evidence="2" key="1">
    <citation type="submission" date="2017-08" db="EMBL/GenBank/DDBJ databases">
        <title>USMARCv1.0.</title>
        <authorList>
            <person name="Hannum G.I."/>
            <person name="Koren S."/>
            <person name="Schroeder S.G."/>
            <person name="Chin S.C."/>
            <person name="Nonneman D.J."/>
            <person name="Becker S.A."/>
            <person name="Rosen B.D."/>
            <person name="Bickhart D.M."/>
            <person name="Putnam N.H."/>
            <person name="Green R.E."/>
            <person name="Tuggle C.K."/>
            <person name="Liu H."/>
            <person name="Rohrer G.A."/>
            <person name="Warr A."/>
            <person name="Hall R."/>
            <person name="Kim K."/>
            <person name="Hume D.A."/>
            <person name="Talbot R."/>
            <person name="Chow W."/>
            <person name="Howe K."/>
            <person name="Schwartz A.S."/>
            <person name="Watson M."/>
            <person name="Archibald A.L."/>
            <person name="Phillippy A.M."/>
            <person name="Smith T.P.L."/>
        </authorList>
    </citation>
    <scope>NUCLEOTIDE SEQUENCE [LARGE SCALE GENOMIC DNA]</scope>
</reference>
<name>A0A4X1TQP2_PIG</name>
<dbReference type="Gene3D" id="3.40.50.720">
    <property type="entry name" value="NAD(P)-binding Rossmann-like Domain"/>
    <property type="match status" value="1"/>
</dbReference>
<dbReference type="PANTHER" id="PTHR12286:SF5">
    <property type="entry name" value="SACCHAROPINE DEHYDROGENASE-LIKE OXIDOREDUCTASE"/>
    <property type="match status" value="1"/>
</dbReference>
<dbReference type="Ensembl" id="ENSSSCT00070021309.1">
    <property type="protein sequence ID" value="ENSSSCP00070017618.1"/>
    <property type="gene ID" value="ENSSSCG00070010973.1"/>
</dbReference>
<sequence>MAATQQRPFRSVVFVVSGFPGKFVTEEVAWNQVSPEWSTRLPWAVAGRCVEKLQRVLERVAMKLDRDCSLKLICAITNPASLDEMAEQAVAVLNCVRPVSNHHFFVLEQGIYSCLAECGSSCSRKEPQVRQPHW</sequence>
<reference evidence="1" key="2">
    <citation type="submission" date="2025-08" db="UniProtKB">
        <authorList>
            <consortium name="Ensembl"/>
        </authorList>
    </citation>
    <scope>IDENTIFICATION</scope>
</reference>
<accession>A0A4X1TQP2</accession>